<reference evidence="2 3" key="1">
    <citation type="submission" date="2014-06" db="EMBL/GenBank/DDBJ databases">
        <title>Whole Genome Sequences of Three Symbiotic Endozoicomonas Bacteria.</title>
        <authorList>
            <person name="Neave M.J."/>
            <person name="Apprill A."/>
            <person name="Voolstra C.R."/>
        </authorList>
    </citation>
    <scope>NUCLEOTIDE SEQUENCE [LARGE SCALE GENOMIC DNA]</scope>
    <source>
        <strain evidence="2 3">LMG 24815</strain>
    </source>
</reference>
<evidence type="ECO:0000313" key="3">
    <source>
        <dbReference type="Proteomes" id="UP000028006"/>
    </source>
</evidence>
<dbReference type="Proteomes" id="UP000028006">
    <property type="component" value="Unassembled WGS sequence"/>
</dbReference>
<feature type="region of interest" description="Disordered" evidence="1">
    <location>
        <begin position="52"/>
        <end position="90"/>
    </location>
</feature>
<comment type="caution">
    <text evidence="2">The sequence shown here is derived from an EMBL/GenBank/DDBJ whole genome shotgun (WGS) entry which is preliminary data.</text>
</comment>
<accession>A0A081N8V8</accession>
<gene>
    <name evidence="2" type="ORF">GZ77_11495</name>
</gene>
<proteinExistence type="predicted"/>
<name>A0A081N8V8_9GAMM</name>
<protein>
    <submittedName>
        <fullName evidence="2">Uncharacterized protein</fullName>
    </submittedName>
</protein>
<dbReference type="EMBL" id="JOKG01000002">
    <property type="protein sequence ID" value="KEQ14881.1"/>
    <property type="molecule type" value="Genomic_DNA"/>
</dbReference>
<keyword evidence="3" id="KW-1185">Reference proteome</keyword>
<organism evidence="2 3">
    <name type="scientific">Endozoicomonas montiporae</name>
    <dbReference type="NCBI Taxonomy" id="1027273"/>
    <lineage>
        <taxon>Bacteria</taxon>
        <taxon>Pseudomonadati</taxon>
        <taxon>Pseudomonadota</taxon>
        <taxon>Gammaproteobacteria</taxon>
        <taxon>Oceanospirillales</taxon>
        <taxon>Endozoicomonadaceae</taxon>
        <taxon>Endozoicomonas</taxon>
    </lineage>
</organism>
<sequence>MTDSINGNGPVSGNWLKQTYNKAKESLKGFLHFGKVSKTSGKSHIKVARFDNANKPETTPVQKRKVQHTRSSELPSIRVPDSPSTSSPAKTLTLPLLEIDPLHEAMHEAQMELMDMQDRWNTLYSKVVEKTTEKKELGIQLNAAIKKTGLPREQALKLPKLARAKNNFARAVNEGKTAKLNLAMHDKIMETMQIAIDRLHAAENLQAERELKQLMAGG</sequence>
<dbReference type="AlphaFoldDB" id="A0A081N8V8"/>
<evidence type="ECO:0000256" key="1">
    <source>
        <dbReference type="SAM" id="MobiDB-lite"/>
    </source>
</evidence>
<evidence type="ECO:0000313" key="2">
    <source>
        <dbReference type="EMBL" id="KEQ14881.1"/>
    </source>
</evidence>
<dbReference type="RefSeq" id="WP_034875023.1">
    <property type="nucleotide sequence ID" value="NZ_JOKG01000002.1"/>
</dbReference>